<reference evidence="2" key="1">
    <citation type="submission" date="2022-11" db="UniProtKB">
        <authorList>
            <consortium name="WormBaseParasite"/>
        </authorList>
    </citation>
    <scope>IDENTIFICATION</scope>
</reference>
<dbReference type="Proteomes" id="UP000887576">
    <property type="component" value="Unplaced"/>
</dbReference>
<name>A0AC34R7R0_9BILA</name>
<evidence type="ECO:0000313" key="2">
    <source>
        <dbReference type="WBParaSite" id="JU765_v2.g433.t1"/>
    </source>
</evidence>
<organism evidence="1 2">
    <name type="scientific">Panagrolaimus sp. JU765</name>
    <dbReference type="NCBI Taxonomy" id="591449"/>
    <lineage>
        <taxon>Eukaryota</taxon>
        <taxon>Metazoa</taxon>
        <taxon>Ecdysozoa</taxon>
        <taxon>Nematoda</taxon>
        <taxon>Chromadorea</taxon>
        <taxon>Rhabditida</taxon>
        <taxon>Tylenchina</taxon>
        <taxon>Panagrolaimomorpha</taxon>
        <taxon>Panagrolaimoidea</taxon>
        <taxon>Panagrolaimidae</taxon>
        <taxon>Panagrolaimus</taxon>
    </lineage>
</organism>
<protein>
    <submittedName>
        <fullName evidence="2">WH2 domain-containing protein</fullName>
    </submittedName>
</protein>
<sequence>MDVPTGASEREPENVEKRNVIRLDPNPSLAAQLVVCGEIILAIMADEFNAFRAHLPRIDINDVISKIQRKVAAFNFRQFVDDCLRYLSKKDAIIGYSRPPIQAHSSSDTAFGGTFTGCTLSDTDRMLRSSNLPKGVVRRTYDFTDRKPEVDDDRFTSTNFDSLSEIPSERDSGMNSQKVAALEMEIDMLKRQLQMVVNFMGNSNPEISKLFTETSEQGSRPTTALSGIVSKDSNQSLKPSVGKPAAVSCCPPPPPPLPPSGLFVKPPPAPPLPPPDFLKSNKKTQHQNDEKENLVSSGDAAIPKPNLTNILQGINSVTLKKVPKSPGGTPCQTKSNPSANNFLKMMLDKKFKNTRLNDSRESSDWDDD</sequence>
<evidence type="ECO:0000313" key="1">
    <source>
        <dbReference type="Proteomes" id="UP000887576"/>
    </source>
</evidence>
<accession>A0AC34R7R0</accession>
<proteinExistence type="predicted"/>
<dbReference type="WBParaSite" id="JU765_v2.g433.t1">
    <property type="protein sequence ID" value="JU765_v2.g433.t1"/>
    <property type="gene ID" value="JU765_v2.g433"/>
</dbReference>